<dbReference type="SUPFAM" id="SSF50182">
    <property type="entry name" value="Sm-like ribonucleoproteins"/>
    <property type="match status" value="1"/>
</dbReference>
<organism evidence="10 11">
    <name type="scientific">Aquibacillus halophilus</name>
    <dbReference type="NCBI Taxonomy" id="930132"/>
    <lineage>
        <taxon>Bacteria</taxon>
        <taxon>Bacillati</taxon>
        <taxon>Bacillota</taxon>
        <taxon>Bacilli</taxon>
        <taxon>Bacillales</taxon>
        <taxon>Bacillaceae</taxon>
        <taxon>Aquibacillus</taxon>
    </lineage>
</organism>
<dbReference type="InterPro" id="IPR023408">
    <property type="entry name" value="MscS_beta-dom_sf"/>
</dbReference>
<evidence type="ECO:0000256" key="2">
    <source>
        <dbReference type="ARBA" id="ARBA00004236"/>
    </source>
</evidence>
<evidence type="ECO:0000313" key="11">
    <source>
        <dbReference type="Proteomes" id="UP000799092"/>
    </source>
</evidence>
<dbReference type="PANTHER" id="PTHR30460">
    <property type="entry name" value="MODERATE CONDUCTANCE MECHANOSENSITIVE CHANNEL YBIO"/>
    <property type="match status" value="1"/>
</dbReference>
<evidence type="ECO:0000256" key="6">
    <source>
        <dbReference type="ARBA" id="ARBA00022989"/>
    </source>
</evidence>
<dbReference type="AlphaFoldDB" id="A0A6A8DJH2"/>
<evidence type="ECO:0000259" key="9">
    <source>
        <dbReference type="Pfam" id="PF00924"/>
    </source>
</evidence>
<reference evidence="10" key="1">
    <citation type="submission" date="2019-11" db="EMBL/GenBank/DDBJ databases">
        <authorList>
            <person name="Li J."/>
        </authorList>
    </citation>
    <scope>NUCLEOTIDE SEQUENCE</scope>
    <source>
        <strain evidence="10">B6B</strain>
    </source>
</reference>
<gene>
    <name evidence="10" type="ORF">GH741_18425</name>
</gene>
<accession>A0A6A8DJH2</accession>
<feature type="transmembrane region" description="Helical" evidence="8">
    <location>
        <begin position="79"/>
        <end position="101"/>
    </location>
</feature>
<evidence type="ECO:0000256" key="5">
    <source>
        <dbReference type="ARBA" id="ARBA00022692"/>
    </source>
</evidence>
<evidence type="ECO:0000256" key="3">
    <source>
        <dbReference type="ARBA" id="ARBA00008017"/>
    </source>
</evidence>
<dbReference type="Gene3D" id="3.30.70.100">
    <property type="match status" value="1"/>
</dbReference>
<dbReference type="Proteomes" id="UP000799092">
    <property type="component" value="Unassembled WGS sequence"/>
</dbReference>
<protein>
    <submittedName>
        <fullName evidence="10">Mechanosensitive ion channel</fullName>
    </submittedName>
</protein>
<dbReference type="Gene3D" id="1.10.287.1260">
    <property type="match status" value="1"/>
</dbReference>
<dbReference type="InterPro" id="IPR045276">
    <property type="entry name" value="YbiO_bact"/>
</dbReference>
<sequence>MDVIQLIFNNIATHIVIGALFAIILYQVLKRLVGSFFKRTDFLNEKEESTLESMFISIVKYVVTFGFIVYVFSLFDVEIGNILAGAGIIGIIVGLGAQSLIKDLLAGLFLIYEKQLNKGDWVKVNNLHSGVVEDIGLRFLKIRQWSGVLLTISNGQVQTIENYNIEKMRVIENITTSFQEDPKKIFTLLEQICVRLNQELSDYLKTDALGAPIEPFAVFGMSSLNDQYRGYQYTITGLSDDLFYFTAAKETRRIIAETLFDNKIQMAEQHINLGEQNK</sequence>
<dbReference type="InterPro" id="IPR011014">
    <property type="entry name" value="MscS_channel_TM-2"/>
</dbReference>
<dbReference type="Gene3D" id="2.30.30.60">
    <property type="match status" value="1"/>
</dbReference>
<dbReference type="InterPro" id="IPR006685">
    <property type="entry name" value="MscS_channel_2nd"/>
</dbReference>
<dbReference type="GO" id="GO:0005886">
    <property type="term" value="C:plasma membrane"/>
    <property type="evidence" value="ECO:0007669"/>
    <property type="project" value="UniProtKB-SubCell"/>
</dbReference>
<feature type="transmembrane region" description="Helical" evidence="8">
    <location>
        <begin position="6"/>
        <end position="29"/>
    </location>
</feature>
<name>A0A6A8DJH2_9BACI</name>
<dbReference type="RefSeq" id="WP_153738282.1">
    <property type="nucleotide sequence ID" value="NZ_WJNG01000017.1"/>
</dbReference>
<dbReference type="GO" id="GO:0008381">
    <property type="term" value="F:mechanosensitive monoatomic ion channel activity"/>
    <property type="evidence" value="ECO:0007669"/>
    <property type="project" value="InterPro"/>
</dbReference>
<evidence type="ECO:0000256" key="8">
    <source>
        <dbReference type="SAM" id="Phobius"/>
    </source>
</evidence>
<comment type="similarity">
    <text evidence="3">Belongs to the MscS (TC 1.A.23) family.</text>
</comment>
<dbReference type="EMBL" id="WJNG01000017">
    <property type="protein sequence ID" value="MRH44626.1"/>
    <property type="molecule type" value="Genomic_DNA"/>
</dbReference>
<dbReference type="InterPro" id="IPR010920">
    <property type="entry name" value="LSM_dom_sf"/>
</dbReference>
<keyword evidence="5 8" id="KW-0812">Transmembrane</keyword>
<comment type="caution">
    <text evidence="10">The sequence shown here is derived from an EMBL/GenBank/DDBJ whole genome shotgun (WGS) entry which is preliminary data.</text>
</comment>
<dbReference type="SUPFAM" id="SSF82861">
    <property type="entry name" value="Mechanosensitive channel protein MscS (YggB), transmembrane region"/>
    <property type="match status" value="1"/>
</dbReference>
<comment type="subcellular location">
    <subcellularLocation>
        <location evidence="2">Cell membrane</location>
    </subcellularLocation>
    <subcellularLocation>
        <location evidence="1">Membrane</location>
        <topology evidence="1">Multi-pass membrane protein</topology>
    </subcellularLocation>
</comment>
<dbReference type="OrthoDB" id="9809206at2"/>
<keyword evidence="11" id="KW-1185">Reference proteome</keyword>
<evidence type="ECO:0000256" key="4">
    <source>
        <dbReference type="ARBA" id="ARBA00022475"/>
    </source>
</evidence>
<dbReference type="Pfam" id="PF00924">
    <property type="entry name" value="MS_channel_2nd"/>
    <property type="match status" value="1"/>
</dbReference>
<proteinExistence type="inferred from homology"/>
<dbReference type="PANTHER" id="PTHR30460:SF1">
    <property type="entry name" value="MECHANOSENSITIVE ION CHANNEL"/>
    <property type="match status" value="1"/>
</dbReference>
<keyword evidence="4" id="KW-1003">Cell membrane</keyword>
<feature type="domain" description="Mechanosensitive ion channel MscS" evidence="9">
    <location>
        <begin position="100"/>
        <end position="164"/>
    </location>
</feature>
<evidence type="ECO:0000313" key="10">
    <source>
        <dbReference type="EMBL" id="MRH44626.1"/>
    </source>
</evidence>
<keyword evidence="7 8" id="KW-0472">Membrane</keyword>
<feature type="transmembrane region" description="Helical" evidence="8">
    <location>
        <begin position="50"/>
        <end position="73"/>
    </location>
</feature>
<evidence type="ECO:0000256" key="1">
    <source>
        <dbReference type="ARBA" id="ARBA00004141"/>
    </source>
</evidence>
<evidence type="ECO:0000256" key="7">
    <source>
        <dbReference type="ARBA" id="ARBA00023136"/>
    </source>
</evidence>
<keyword evidence="6 8" id="KW-1133">Transmembrane helix</keyword>